<evidence type="ECO:0000313" key="1">
    <source>
        <dbReference type="EMBL" id="BBH23272.1"/>
    </source>
</evidence>
<protein>
    <submittedName>
        <fullName evidence="1">Uncharacterized protein</fullName>
    </submittedName>
</protein>
<sequence length="63" mass="7211">MPRRICQRPCATTSLGYAWEDLGSKKPVEDGADKTIWFEPRLVIPLWLGQAERIADKRPSEAR</sequence>
<dbReference type="KEGG" id="pbk:Back11_46170"/>
<reference evidence="1 2" key="1">
    <citation type="submission" date="2018-11" db="EMBL/GenBank/DDBJ databases">
        <title>Complete genome sequence of Paenibacillus baekrokdamisoli strain KCTC 33723.</title>
        <authorList>
            <person name="Kang S.W."/>
            <person name="Lee K.C."/>
            <person name="Kim K.K."/>
            <person name="Kim J.S."/>
            <person name="Kim D.S."/>
            <person name="Ko S.H."/>
            <person name="Yang S.H."/>
            <person name="Lee J.S."/>
        </authorList>
    </citation>
    <scope>NUCLEOTIDE SEQUENCE [LARGE SCALE GENOMIC DNA]</scope>
    <source>
        <strain evidence="1 2">KCTC 33723</strain>
    </source>
</reference>
<dbReference type="EMBL" id="AP019308">
    <property type="protein sequence ID" value="BBH23272.1"/>
    <property type="molecule type" value="Genomic_DNA"/>
</dbReference>
<dbReference type="AlphaFoldDB" id="A0A3G9IY60"/>
<proteinExistence type="predicted"/>
<accession>A0A3G9IY60</accession>
<dbReference type="Proteomes" id="UP000275368">
    <property type="component" value="Chromosome"/>
</dbReference>
<evidence type="ECO:0000313" key="2">
    <source>
        <dbReference type="Proteomes" id="UP000275368"/>
    </source>
</evidence>
<gene>
    <name evidence="1" type="ORF">Back11_46170</name>
</gene>
<keyword evidence="2" id="KW-1185">Reference proteome</keyword>
<organism evidence="1 2">
    <name type="scientific">Paenibacillus baekrokdamisoli</name>
    <dbReference type="NCBI Taxonomy" id="1712516"/>
    <lineage>
        <taxon>Bacteria</taxon>
        <taxon>Bacillati</taxon>
        <taxon>Bacillota</taxon>
        <taxon>Bacilli</taxon>
        <taxon>Bacillales</taxon>
        <taxon>Paenibacillaceae</taxon>
        <taxon>Paenibacillus</taxon>
    </lineage>
</organism>
<name>A0A3G9IY60_9BACL</name>